<evidence type="ECO:0000259" key="1">
    <source>
        <dbReference type="Pfam" id="PF16414"/>
    </source>
</evidence>
<dbReference type="Proteomes" id="UP000728032">
    <property type="component" value="Unassembled WGS sequence"/>
</dbReference>
<proteinExistence type="predicted"/>
<dbReference type="AlphaFoldDB" id="A0A7R9LA27"/>
<dbReference type="InterPro" id="IPR032190">
    <property type="entry name" value="NPC1_N"/>
</dbReference>
<dbReference type="EMBL" id="OC914943">
    <property type="protein sequence ID" value="CAD7637705.1"/>
    <property type="molecule type" value="Genomic_DNA"/>
</dbReference>
<dbReference type="OrthoDB" id="6510177at2759"/>
<name>A0A7R9LA27_9ACAR</name>
<organism evidence="2">
    <name type="scientific">Oppiella nova</name>
    <dbReference type="NCBI Taxonomy" id="334625"/>
    <lineage>
        <taxon>Eukaryota</taxon>
        <taxon>Metazoa</taxon>
        <taxon>Ecdysozoa</taxon>
        <taxon>Arthropoda</taxon>
        <taxon>Chelicerata</taxon>
        <taxon>Arachnida</taxon>
        <taxon>Acari</taxon>
        <taxon>Acariformes</taxon>
        <taxon>Sarcoptiformes</taxon>
        <taxon>Oribatida</taxon>
        <taxon>Brachypylina</taxon>
        <taxon>Oppioidea</taxon>
        <taxon>Oppiidae</taxon>
        <taxon>Oppiella</taxon>
    </lineage>
</organism>
<protein>
    <recommendedName>
        <fullName evidence="1">Niemann-Pick C1 N-terminal domain-containing protein</fullName>
    </recommendedName>
</protein>
<dbReference type="EMBL" id="CAJPVJ010000118">
    <property type="protein sequence ID" value="CAG2161216.1"/>
    <property type="molecule type" value="Genomic_DNA"/>
</dbReference>
<feature type="domain" description="Niemann-Pick C1 N-terminal" evidence="1">
    <location>
        <begin position="3"/>
        <end position="101"/>
    </location>
</feature>
<accession>A0A7R9LA27</accession>
<sequence>MNVNDDWVKGIYDSCKGVHRLGSNVLNHYCKPYKAAECDHQKFLQYIGGDAEHYGHSPFEILPQVMFGQFVSKMFSSDKPHTGEGICPCIHCDGSCAPGETKIIKKEMPKFRGKKTKRATDSREMEGFKIYLDDIVHQFSDYETYAENEYCILDTTCKYYTNLNIRIFRVLRSEDQFH</sequence>
<gene>
    <name evidence="2" type="ORF">ONB1V03_LOCUS978</name>
</gene>
<dbReference type="Pfam" id="PF16414">
    <property type="entry name" value="NPC1_N"/>
    <property type="match status" value="1"/>
</dbReference>
<reference evidence="2" key="1">
    <citation type="submission" date="2020-11" db="EMBL/GenBank/DDBJ databases">
        <authorList>
            <person name="Tran Van P."/>
        </authorList>
    </citation>
    <scope>NUCLEOTIDE SEQUENCE</scope>
</reference>
<evidence type="ECO:0000313" key="3">
    <source>
        <dbReference type="Proteomes" id="UP000728032"/>
    </source>
</evidence>
<keyword evidence="3" id="KW-1185">Reference proteome</keyword>
<evidence type="ECO:0000313" key="2">
    <source>
        <dbReference type="EMBL" id="CAD7637705.1"/>
    </source>
</evidence>